<comment type="caution">
    <text evidence="1">The sequence shown here is derived from an EMBL/GenBank/DDBJ whole genome shotgun (WGS) entry which is preliminary data.</text>
</comment>
<keyword evidence="2" id="KW-1185">Reference proteome</keyword>
<evidence type="ECO:0000313" key="1">
    <source>
        <dbReference type="EMBL" id="KAK9239591.1"/>
    </source>
</evidence>
<name>A0ACC3T7E9_LIPKO</name>
<sequence length="446" mass="48837">MRTLLSIPLLALLFLANFISDVGAIAIDVNSTDSVVHAAWVFAHGMMTYYNGNQTGGAQGKFVNPYYWWESGAAWGSLIDYWYYTGDETWNEQVQSSLLSQVGPNNDYMPPSEATSEGNDDQSFWGFAVMTAAERNFTNPDSSQPQWLALAEAVFDTMAARWDTSTCNGGLRWQIFPFNGGYDYKNTISNAGLFMMAARLARFTGNSTYVDWAEKTWNWTESVGFLDQNYYFYDGAHVETDCTNITEYQWTYNPGIFLAGSAYLYNYTGSALWGQRVQSILDSMTIFFDSTTGIMYEQACEIAGTCDVDQKAFKGILANCMGLTAQLAPFTYNTIYQHLAQTVPGIEQSCVGGTDSVTCGTTWLDVGWDNTWGLGQELSAMEVVLNLLVQNVPAPYTSSTGGSSSGIAAPVATNGTAITTADRAGAGIITSVALLMMLGSSWWVVL</sequence>
<protein>
    <submittedName>
        <fullName evidence="1">Glycoside hydrolase</fullName>
    </submittedName>
</protein>
<evidence type="ECO:0000313" key="2">
    <source>
        <dbReference type="Proteomes" id="UP001433508"/>
    </source>
</evidence>
<dbReference type="EMBL" id="MU971345">
    <property type="protein sequence ID" value="KAK9239591.1"/>
    <property type="molecule type" value="Genomic_DNA"/>
</dbReference>
<keyword evidence="1" id="KW-0378">Hydrolase</keyword>
<accession>A0ACC3T7E9</accession>
<reference evidence="2" key="1">
    <citation type="journal article" date="2024" name="Front. Bioeng. Biotechnol.">
        <title>Genome-scale model development and genomic sequencing of the oleaginous clade Lipomyces.</title>
        <authorList>
            <person name="Czajka J.J."/>
            <person name="Han Y."/>
            <person name="Kim J."/>
            <person name="Mondo S.J."/>
            <person name="Hofstad B.A."/>
            <person name="Robles A."/>
            <person name="Haridas S."/>
            <person name="Riley R."/>
            <person name="LaButti K."/>
            <person name="Pangilinan J."/>
            <person name="Andreopoulos W."/>
            <person name="Lipzen A."/>
            <person name="Yan J."/>
            <person name="Wang M."/>
            <person name="Ng V."/>
            <person name="Grigoriev I.V."/>
            <person name="Spatafora J.W."/>
            <person name="Magnuson J.K."/>
            <person name="Baker S.E."/>
            <person name="Pomraning K.R."/>
        </authorList>
    </citation>
    <scope>NUCLEOTIDE SEQUENCE [LARGE SCALE GENOMIC DNA]</scope>
    <source>
        <strain evidence="2">CBS 7786</strain>
    </source>
</reference>
<proteinExistence type="predicted"/>
<organism evidence="1 2">
    <name type="scientific">Lipomyces kononenkoae</name>
    <name type="common">Yeast</name>
    <dbReference type="NCBI Taxonomy" id="34357"/>
    <lineage>
        <taxon>Eukaryota</taxon>
        <taxon>Fungi</taxon>
        <taxon>Dikarya</taxon>
        <taxon>Ascomycota</taxon>
        <taxon>Saccharomycotina</taxon>
        <taxon>Lipomycetes</taxon>
        <taxon>Lipomycetales</taxon>
        <taxon>Lipomycetaceae</taxon>
        <taxon>Lipomyces</taxon>
    </lineage>
</organism>
<gene>
    <name evidence="1" type="ORF">V1525DRAFT_338888</name>
</gene>
<dbReference type="Proteomes" id="UP001433508">
    <property type="component" value="Unassembled WGS sequence"/>
</dbReference>